<evidence type="ECO:0000313" key="1">
    <source>
        <dbReference type="EMBL" id="MCE0480848.1"/>
    </source>
</evidence>
<dbReference type="Proteomes" id="UP000823775">
    <property type="component" value="Unassembled WGS sequence"/>
</dbReference>
<evidence type="ECO:0000313" key="2">
    <source>
        <dbReference type="Proteomes" id="UP000823775"/>
    </source>
</evidence>
<name>A0ABS8VMM0_DATST</name>
<evidence type="ECO:0008006" key="3">
    <source>
        <dbReference type="Google" id="ProtNLM"/>
    </source>
</evidence>
<accession>A0ABS8VMM0</accession>
<reference evidence="1 2" key="1">
    <citation type="journal article" date="2021" name="BMC Genomics">
        <title>Datura genome reveals duplications of psychoactive alkaloid biosynthetic genes and high mutation rate following tissue culture.</title>
        <authorList>
            <person name="Rajewski A."/>
            <person name="Carter-House D."/>
            <person name="Stajich J."/>
            <person name="Litt A."/>
        </authorList>
    </citation>
    <scope>NUCLEOTIDE SEQUENCE [LARGE SCALE GENOMIC DNA]</scope>
    <source>
        <strain evidence="1">AR-01</strain>
    </source>
</reference>
<feature type="non-terminal residue" evidence="1">
    <location>
        <position position="79"/>
    </location>
</feature>
<sequence length="79" mass="8781">MTIGKSPVWSDETPAGMSVQAKWLQATALNLCSINTSWIMIDNSPMSLQLPLKFICVCQAPVVHRHFADPLLRFTNVLP</sequence>
<dbReference type="EMBL" id="JACEIK010005160">
    <property type="protein sequence ID" value="MCE0480848.1"/>
    <property type="molecule type" value="Genomic_DNA"/>
</dbReference>
<organism evidence="1 2">
    <name type="scientific">Datura stramonium</name>
    <name type="common">Jimsonweed</name>
    <name type="synonym">Common thornapple</name>
    <dbReference type="NCBI Taxonomy" id="4076"/>
    <lineage>
        <taxon>Eukaryota</taxon>
        <taxon>Viridiplantae</taxon>
        <taxon>Streptophyta</taxon>
        <taxon>Embryophyta</taxon>
        <taxon>Tracheophyta</taxon>
        <taxon>Spermatophyta</taxon>
        <taxon>Magnoliopsida</taxon>
        <taxon>eudicotyledons</taxon>
        <taxon>Gunneridae</taxon>
        <taxon>Pentapetalae</taxon>
        <taxon>asterids</taxon>
        <taxon>lamiids</taxon>
        <taxon>Solanales</taxon>
        <taxon>Solanaceae</taxon>
        <taxon>Solanoideae</taxon>
        <taxon>Datureae</taxon>
        <taxon>Datura</taxon>
    </lineage>
</organism>
<keyword evidence="2" id="KW-1185">Reference proteome</keyword>
<proteinExistence type="predicted"/>
<gene>
    <name evidence="1" type="ORF">HAX54_038009</name>
</gene>
<protein>
    <recommendedName>
        <fullName evidence="3">FCP1 homology domain-containing protein</fullName>
    </recommendedName>
</protein>
<comment type="caution">
    <text evidence="1">The sequence shown here is derived from an EMBL/GenBank/DDBJ whole genome shotgun (WGS) entry which is preliminary data.</text>
</comment>